<dbReference type="EMBL" id="JBCITK010000002">
    <property type="protein sequence ID" value="MEN0645497.1"/>
    <property type="molecule type" value="Genomic_DNA"/>
</dbReference>
<accession>A0ABU9VPH4</accession>
<proteinExistence type="predicted"/>
<comment type="caution">
    <text evidence="1">The sequence shown here is derived from an EMBL/GenBank/DDBJ whole genome shotgun (WGS) entry which is preliminary data.</text>
</comment>
<gene>
    <name evidence="1" type="ORF">MKY91_20240</name>
</gene>
<organism evidence="1 2">
    <name type="scientific">Alkalicoccobacillus gibsonii</name>
    <dbReference type="NCBI Taxonomy" id="79881"/>
    <lineage>
        <taxon>Bacteria</taxon>
        <taxon>Bacillati</taxon>
        <taxon>Bacillota</taxon>
        <taxon>Bacilli</taxon>
        <taxon>Bacillales</taxon>
        <taxon>Bacillaceae</taxon>
        <taxon>Alkalicoccobacillus</taxon>
    </lineage>
</organism>
<dbReference type="Proteomes" id="UP001418796">
    <property type="component" value="Unassembled WGS sequence"/>
</dbReference>
<keyword evidence="2" id="KW-1185">Reference proteome</keyword>
<evidence type="ECO:0000313" key="1">
    <source>
        <dbReference type="EMBL" id="MEN0645497.1"/>
    </source>
</evidence>
<name>A0ABU9VPH4_9BACI</name>
<sequence length="49" mass="4997">MDHLMAKLLSIAAVCVVVAVVIVGNLQPAVTTKGSEVGGYINSTQVGNK</sequence>
<protein>
    <submittedName>
        <fullName evidence="1">Uncharacterized protein</fullName>
    </submittedName>
</protein>
<dbReference type="RefSeq" id="WP_343132165.1">
    <property type="nucleotide sequence ID" value="NZ_JBCITK010000002.1"/>
</dbReference>
<reference evidence="1 2" key="1">
    <citation type="submission" date="2024-03" db="EMBL/GenBank/DDBJ databases">
        <title>Bacilli Hybrid Assemblies.</title>
        <authorList>
            <person name="Kovac J."/>
        </authorList>
    </citation>
    <scope>NUCLEOTIDE SEQUENCE [LARGE SCALE GENOMIC DNA]</scope>
    <source>
        <strain evidence="1 2">FSL R7-0666</strain>
    </source>
</reference>
<evidence type="ECO:0000313" key="2">
    <source>
        <dbReference type="Proteomes" id="UP001418796"/>
    </source>
</evidence>